<organism evidence="2 3">
    <name type="scientific">Arcanobacterium buesumense</name>
    <dbReference type="NCBI Taxonomy" id="2722751"/>
    <lineage>
        <taxon>Bacteria</taxon>
        <taxon>Bacillati</taxon>
        <taxon>Actinomycetota</taxon>
        <taxon>Actinomycetes</taxon>
        <taxon>Actinomycetales</taxon>
        <taxon>Actinomycetaceae</taxon>
        <taxon>Arcanobacterium</taxon>
    </lineage>
</organism>
<protein>
    <submittedName>
        <fullName evidence="2">Uncharacterized protein</fullName>
    </submittedName>
</protein>
<evidence type="ECO:0000313" key="2">
    <source>
        <dbReference type="EMBL" id="QJC22023.1"/>
    </source>
</evidence>
<dbReference type="RefSeq" id="WP_168917957.1">
    <property type="nucleotide sequence ID" value="NZ_CP050804.1"/>
</dbReference>
<sequence>MSLSMSLNDAFASAKQVKPETVGETVGGTITNTKIQQVTDYTTSEPQFWPDGKPKEQLIVSITTPEGVEGAAYIKLWGQQRTAMMDAIRQTGLDADHALAPGNKLWITFTGEEPNTKNPRLNATKLYVYRIEVTANLGGALDGSAPVTPPAPVSAPVATPPAPAAPVTPPAPVSAPVATPPAPAAPAVDPNNVQQLFASGFNDEQVASFTGLDVQVVATLRQNAA</sequence>
<dbReference type="Proteomes" id="UP000502298">
    <property type="component" value="Chromosome"/>
</dbReference>
<feature type="region of interest" description="Disordered" evidence="1">
    <location>
        <begin position="150"/>
        <end position="186"/>
    </location>
</feature>
<dbReference type="EMBL" id="CP050804">
    <property type="protein sequence ID" value="QJC22023.1"/>
    <property type="molecule type" value="Genomic_DNA"/>
</dbReference>
<keyword evidence="3" id="KW-1185">Reference proteome</keyword>
<evidence type="ECO:0000313" key="3">
    <source>
        <dbReference type="Proteomes" id="UP000502298"/>
    </source>
</evidence>
<dbReference type="AlphaFoldDB" id="A0A6H2ELS8"/>
<accession>A0A6H2ELS8</accession>
<reference evidence="2 3" key="1">
    <citation type="submission" date="2020-03" db="EMBL/GenBank/DDBJ databases">
        <title>Complete genome of Arcanobacterium buesumensis sp. nov. strain 2701.</title>
        <authorList>
            <person name="Borowiak M."/>
            <person name="Alssahen M."/>
            <person name="Laemmler C."/>
            <person name="Malorny B."/>
            <person name="Hassan A."/>
            <person name="Prenger-Berninghoff E."/>
            <person name="Ploetz M."/>
            <person name="Abdulmawjood A."/>
        </authorList>
    </citation>
    <scope>NUCLEOTIDE SEQUENCE [LARGE SCALE GENOMIC DNA]</scope>
    <source>
        <strain evidence="2 3">2701</strain>
    </source>
</reference>
<evidence type="ECO:0000256" key="1">
    <source>
        <dbReference type="SAM" id="MobiDB-lite"/>
    </source>
</evidence>
<dbReference type="KEGG" id="arca:HC352_05580"/>
<proteinExistence type="predicted"/>
<feature type="compositionally biased region" description="Pro residues" evidence="1">
    <location>
        <begin position="150"/>
        <end position="184"/>
    </location>
</feature>
<name>A0A6H2ELS8_9ACTO</name>
<gene>
    <name evidence="2" type="ORF">HC352_05580</name>
</gene>